<dbReference type="InterPro" id="IPR055088">
    <property type="entry name" value="Fibulin_C"/>
</dbReference>
<evidence type="ECO:0000256" key="1">
    <source>
        <dbReference type="ARBA" id="ARBA00004498"/>
    </source>
</evidence>
<feature type="compositionally biased region" description="Low complexity" evidence="12">
    <location>
        <begin position="670"/>
        <end position="687"/>
    </location>
</feature>
<feature type="domain" description="Anaphylatoxin-like" evidence="14">
    <location>
        <begin position="482"/>
        <end position="513"/>
    </location>
</feature>
<dbReference type="Gene3D" id="2.10.25.10">
    <property type="entry name" value="Laminin"/>
    <property type="match status" value="10"/>
</dbReference>
<dbReference type="InterPro" id="IPR000742">
    <property type="entry name" value="EGF"/>
</dbReference>
<dbReference type="Pfam" id="PF12662">
    <property type="entry name" value="cEGF"/>
    <property type="match status" value="4"/>
</dbReference>
<dbReference type="FunFam" id="2.10.25.10:FF:000139">
    <property type="entry name" value="Fibulin-1"/>
    <property type="match status" value="1"/>
</dbReference>
<dbReference type="InterPro" id="IPR056612">
    <property type="entry name" value="FIBL-2_dom"/>
</dbReference>
<evidence type="ECO:0000256" key="10">
    <source>
        <dbReference type="ARBA" id="ARBA00023180"/>
    </source>
</evidence>
<dbReference type="SUPFAM" id="SSF57196">
    <property type="entry name" value="EGF/Laminin"/>
    <property type="match status" value="2"/>
</dbReference>
<keyword evidence="6 13" id="KW-0732">Signal</keyword>
<keyword evidence="7" id="KW-0677">Repeat</keyword>
<dbReference type="InterPro" id="IPR000152">
    <property type="entry name" value="EGF-type_Asp/Asn_hydroxyl_site"/>
</dbReference>
<dbReference type="InterPro" id="IPR026823">
    <property type="entry name" value="cEGF"/>
</dbReference>
<dbReference type="InterPro" id="IPR009030">
    <property type="entry name" value="Growth_fac_rcpt_cys_sf"/>
</dbReference>
<dbReference type="Pfam" id="PF22914">
    <property type="entry name" value="Fibulin_C"/>
    <property type="match status" value="1"/>
</dbReference>
<dbReference type="InterPro" id="IPR049883">
    <property type="entry name" value="NOTCH1_EGF-like"/>
</dbReference>
<organism evidence="16 17">
    <name type="scientific">Clupea harengus</name>
    <name type="common">Atlantic herring</name>
    <dbReference type="NCBI Taxonomy" id="7950"/>
    <lineage>
        <taxon>Eukaryota</taxon>
        <taxon>Metazoa</taxon>
        <taxon>Chordata</taxon>
        <taxon>Craniata</taxon>
        <taxon>Vertebrata</taxon>
        <taxon>Euteleostomi</taxon>
        <taxon>Actinopterygii</taxon>
        <taxon>Neopterygii</taxon>
        <taxon>Teleostei</taxon>
        <taxon>Clupei</taxon>
        <taxon>Clupeiformes</taxon>
        <taxon>Clupeoidei</taxon>
        <taxon>Clupeidae</taxon>
        <taxon>Clupea</taxon>
    </lineage>
</organism>
<keyword evidence="16" id="KW-1185">Reference proteome</keyword>
<feature type="compositionally biased region" description="Polar residues" evidence="12">
    <location>
        <begin position="276"/>
        <end position="316"/>
    </location>
</feature>
<dbReference type="KEGG" id="char:105900116"/>
<evidence type="ECO:0000256" key="8">
    <source>
        <dbReference type="ARBA" id="ARBA00022837"/>
    </source>
</evidence>
<keyword evidence="9" id="KW-1015">Disulfide bond</keyword>
<evidence type="ECO:0000259" key="14">
    <source>
        <dbReference type="PROSITE" id="PS01178"/>
    </source>
</evidence>
<dbReference type="FunFam" id="2.10.25.10:FF:000078">
    <property type="entry name" value="Fibulin-1"/>
    <property type="match status" value="1"/>
</dbReference>
<evidence type="ECO:0000256" key="12">
    <source>
        <dbReference type="SAM" id="MobiDB-lite"/>
    </source>
</evidence>
<evidence type="ECO:0000256" key="6">
    <source>
        <dbReference type="ARBA" id="ARBA00022729"/>
    </source>
</evidence>
<evidence type="ECO:0000256" key="11">
    <source>
        <dbReference type="PROSITE-ProRule" id="PRU00076"/>
    </source>
</evidence>
<evidence type="ECO:0000256" key="4">
    <source>
        <dbReference type="ARBA" id="ARBA00022530"/>
    </source>
</evidence>
<dbReference type="GeneID" id="105900116"/>
<dbReference type="OrthoDB" id="4062651at2759"/>
<dbReference type="RefSeq" id="XP_031422781.1">
    <property type="nucleotide sequence ID" value="XM_031566921.2"/>
</dbReference>
<accession>A0A6P8FGE4</accession>
<evidence type="ECO:0000256" key="7">
    <source>
        <dbReference type="ARBA" id="ARBA00022737"/>
    </source>
</evidence>
<evidence type="ECO:0000256" key="2">
    <source>
        <dbReference type="ARBA" id="ARBA00006127"/>
    </source>
</evidence>
<feature type="compositionally biased region" description="Basic and acidic residues" evidence="12">
    <location>
        <begin position="319"/>
        <end position="331"/>
    </location>
</feature>
<dbReference type="Pfam" id="PF24532">
    <property type="entry name" value="FIBL-2"/>
    <property type="match status" value="1"/>
</dbReference>
<dbReference type="AlphaFoldDB" id="A0A6P8FGE4"/>
<keyword evidence="5 11" id="KW-0245">EGF-like domain</keyword>
<feature type="compositionally biased region" description="Basic and acidic residues" evidence="12">
    <location>
        <begin position="651"/>
        <end position="669"/>
    </location>
</feature>
<feature type="signal peptide" evidence="13">
    <location>
        <begin position="1"/>
        <end position="29"/>
    </location>
</feature>
<dbReference type="InterPro" id="IPR000020">
    <property type="entry name" value="Anaphylatoxin/fibulin"/>
</dbReference>
<dbReference type="PROSITE" id="PS01186">
    <property type="entry name" value="EGF_2"/>
    <property type="match status" value="3"/>
</dbReference>
<evidence type="ECO:0000256" key="9">
    <source>
        <dbReference type="ARBA" id="ARBA00023157"/>
    </source>
</evidence>
<feature type="compositionally biased region" description="Basic and acidic residues" evidence="12">
    <location>
        <begin position="339"/>
        <end position="370"/>
    </location>
</feature>
<evidence type="ECO:0000259" key="15">
    <source>
        <dbReference type="PROSITE" id="PS50026"/>
    </source>
</evidence>
<feature type="compositionally biased region" description="Low complexity" evidence="12">
    <location>
        <begin position="249"/>
        <end position="258"/>
    </location>
</feature>
<dbReference type="GO" id="GO:0005509">
    <property type="term" value="F:calcium ion binding"/>
    <property type="evidence" value="ECO:0007669"/>
    <property type="project" value="InterPro"/>
</dbReference>
<feature type="domain" description="Anaphylatoxin-like" evidence="14">
    <location>
        <begin position="515"/>
        <end position="547"/>
    </location>
</feature>
<feature type="domain" description="EGF-like" evidence="15">
    <location>
        <begin position="601"/>
        <end position="642"/>
    </location>
</feature>
<dbReference type="InterPro" id="IPR001881">
    <property type="entry name" value="EGF-like_Ca-bd_dom"/>
</dbReference>
<sequence length="1195" mass="131455">MNIKMDSSRLTRTLLLGFVMGLCLGVSLGQRDCTGADCPAVENCIEEVLEKGACCATCLRRGCACEGYQYYDCLNAGFQNGKVPEGESYFVDFGSTECSCPQGGGRIGCHFIPCPDIPQNCMEVSTPADGCAQCQRVGCAHQGQKYEAGHTFQMSACEVCHCPNDGGRLMCSPVPGCDPAEVKKPMLASTTEDSDSEAHPGTFSNFLPLYKEDPTDPPAEEDYYYPPDFTTADAQDVADLAEPTPSPPSFSDTPSPHDSPGDSGRQELREALGSYETRNQVESVTKSPSAADQTTPRLQERTTAASRAQAPKNQGPSREASEGQSRRHAETQRGTPQRDLPRSAHSERDARHKAQREHRDGHGGQEEKRLPNSQHGDQHNALPSLKFSPSTPPPVNMREDHGHPPRRQSQTLLNYHTEEKRGGPYSHQQSAKELVEACCEAGEKWASVHGHCSNMAALHEDTHSICWSAQRQCCRGALKESKCLAGVTAAKQGDACELDDNDHCGVDSYKECCSCCSLGLHFRKEALPCEAHQYLGFPCSHVFLTCCEGAETAGWSTLRPRPRLLPTTPPKRVSDSPYPKEAFSIGDAEDTENAVEGAAEDLDECKVYEGKLCHQVCVNTQGSYRCACLPGHTLQQDGRHCVPETDTETDTETKTGTDEENRLREHETPAAETTTAPPPTTTSSPTTGYHDPCAGNGPCAQRCTPVAGWPQCSCFPGFSLAADGHTCEDINECMLMTHNCQLNERCSNTVGHYFCERLIVCPAGYQENNDACEDIDECTQRTQDCRTGYECRNTPGSFTCQLPVARCSGGFTQDVSGHCVDVDECSSIAQPCSSGFNCINTVGSYTCQRKVLICSRGYHASPDGNRCIDVNECQTGVHRCGDGQTCHNLPGTYRCECQPGYQYDMFRKTCVDVNECWRYPGRLCAQTCENTPGSYQCSCTAGFRLTSDGKNCEDINECLNNPCGQECANIYGSYQCYCRQGYHLSDDSHSCEDIDECSQSMGHLCTFKCVNTEGSYQCACPEYGYTMSPNGRSCLDIDECTTGTHNCSLSETCYNIQGEHRCLSFSCPDNYRRVSDTRCERNSCPNFVECQNAPLRITYYQLSFQTNTIIPAQIFRIGPSPAYSGDNIIISIPRGNEDNYFSTRKLNTYTGAVYLQRQVHQARDFLIDVEMRLWRQGTFTTFIARIYVFITAPAL</sequence>
<dbReference type="PROSITE" id="PS00010">
    <property type="entry name" value="ASX_HYDROXYL"/>
    <property type="match status" value="5"/>
</dbReference>
<dbReference type="SMART" id="SM00104">
    <property type="entry name" value="ANATO"/>
    <property type="match status" value="2"/>
</dbReference>
<dbReference type="InterPro" id="IPR052080">
    <property type="entry name" value="vWF_C/EGF_Fibrillin"/>
</dbReference>
<dbReference type="Proteomes" id="UP000515152">
    <property type="component" value="Chromosome 4"/>
</dbReference>
<feature type="region of interest" description="Disordered" evidence="12">
    <location>
        <begin position="188"/>
        <end position="408"/>
    </location>
</feature>
<feature type="domain" description="EGF-like" evidence="15">
    <location>
        <begin position="912"/>
        <end position="953"/>
    </location>
</feature>
<dbReference type="SUPFAM" id="SSF57184">
    <property type="entry name" value="Growth factor receptor domain"/>
    <property type="match status" value="3"/>
</dbReference>
<comment type="similarity">
    <text evidence="2">Belongs to the fibulin family.</text>
</comment>
<dbReference type="GO" id="GO:0005576">
    <property type="term" value="C:extracellular region"/>
    <property type="evidence" value="ECO:0007669"/>
    <property type="project" value="InterPro"/>
</dbReference>
<evidence type="ECO:0000256" key="13">
    <source>
        <dbReference type="SAM" id="SignalP"/>
    </source>
</evidence>
<dbReference type="Pfam" id="PF07645">
    <property type="entry name" value="EGF_CA"/>
    <property type="match status" value="4"/>
</dbReference>
<dbReference type="InterPro" id="IPR018097">
    <property type="entry name" value="EGF_Ca-bd_CS"/>
</dbReference>
<feature type="domain" description="EGF-like" evidence="15">
    <location>
        <begin position="869"/>
        <end position="907"/>
    </location>
</feature>
<keyword evidence="3" id="KW-0964">Secreted</keyword>
<proteinExistence type="inferred from homology"/>
<dbReference type="PROSITE" id="PS01178">
    <property type="entry name" value="ANAPHYLATOXIN_2"/>
    <property type="match status" value="2"/>
</dbReference>
<feature type="chain" id="PRO_5027966591" evidence="13">
    <location>
        <begin position="30"/>
        <end position="1195"/>
    </location>
</feature>
<name>A0A6P8FGE4_CLUHA</name>
<dbReference type="PROSITE" id="PS01187">
    <property type="entry name" value="EGF_CA"/>
    <property type="match status" value="2"/>
</dbReference>
<gene>
    <name evidence="17" type="primary">LOC105900116</name>
</gene>
<dbReference type="SMART" id="SM00181">
    <property type="entry name" value="EGF"/>
    <property type="match status" value="10"/>
</dbReference>
<dbReference type="SMART" id="SM00179">
    <property type="entry name" value="EGF_CA"/>
    <property type="match status" value="10"/>
</dbReference>
<dbReference type="PANTHER" id="PTHR47333">
    <property type="entry name" value="VON WILLEBRAND FACTOR C AND EGF DOMAIN-CONTAINING PROTEIN"/>
    <property type="match status" value="1"/>
</dbReference>
<dbReference type="FunFam" id="2.10.25.10:FF:000010">
    <property type="entry name" value="Pro-epidermal growth factor"/>
    <property type="match status" value="3"/>
</dbReference>
<feature type="domain" description="EGF-like" evidence="15">
    <location>
        <begin position="954"/>
        <end position="992"/>
    </location>
</feature>
<reference evidence="17" key="1">
    <citation type="submission" date="2025-08" db="UniProtKB">
        <authorList>
            <consortium name="RefSeq"/>
        </authorList>
    </citation>
    <scope>IDENTIFICATION</scope>
</reference>
<dbReference type="PROSITE" id="PS50026">
    <property type="entry name" value="EGF_3"/>
    <property type="match status" value="4"/>
</dbReference>
<evidence type="ECO:0000256" key="5">
    <source>
        <dbReference type="ARBA" id="ARBA00022536"/>
    </source>
</evidence>
<comment type="subcellular location">
    <subcellularLocation>
        <location evidence="1">Secreted</location>
        <location evidence="1">Extracellular space</location>
        <location evidence="1">Extracellular matrix</location>
    </subcellularLocation>
</comment>
<dbReference type="CDD" id="cd00054">
    <property type="entry name" value="EGF_CA"/>
    <property type="match status" value="6"/>
</dbReference>
<keyword evidence="10" id="KW-0325">Glycoprotein</keyword>
<protein>
    <submittedName>
        <fullName evidence="17">Fibulin-2-like</fullName>
    </submittedName>
</protein>
<evidence type="ECO:0000313" key="16">
    <source>
        <dbReference type="Proteomes" id="UP000515152"/>
    </source>
</evidence>
<evidence type="ECO:0000256" key="3">
    <source>
        <dbReference type="ARBA" id="ARBA00022525"/>
    </source>
</evidence>
<dbReference type="PANTHER" id="PTHR47333:SF4">
    <property type="entry name" value="EGF-LIKE DOMAIN-CONTAINING PROTEIN"/>
    <property type="match status" value="1"/>
</dbReference>
<comment type="caution">
    <text evidence="11">Lacks conserved residue(s) required for the propagation of feature annotation.</text>
</comment>
<feature type="region of interest" description="Disordered" evidence="12">
    <location>
        <begin position="639"/>
        <end position="687"/>
    </location>
</feature>
<keyword evidence="8" id="KW-0106">Calcium</keyword>
<evidence type="ECO:0000313" key="17">
    <source>
        <dbReference type="RefSeq" id="XP_031422781.1"/>
    </source>
</evidence>
<keyword evidence="4" id="KW-0272">Extracellular matrix</keyword>
<dbReference type="FunFam" id="2.10.25.10:FF:000341">
    <property type="entry name" value="Fibulin 2"/>
    <property type="match status" value="1"/>
</dbReference>